<protein>
    <submittedName>
        <fullName evidence="1">Uncharacterized protein</fullName>
    </submittedName>
</protein>
<accession>A0A8H7DNR0</accession>
<keyword evidence="2" id="KW-1185">Reference proteome</keyword>
<reference evidence="1" key="1">
    <citation type="submission" date="2020-05" db="EMBL/GenBank/DDBJ databases">
        <title>Mycena genomes resolve the evolution of fungal bioluminescence.</title>
        <authorList>
            <person name="Tsai I.J."/>
        </authorList>
    </citation>
    <scope>NUCLEOTIDE SEQUENCE</scope>
    <source>
        <strain evidence="1">160909Yilan</strain>
    </source>
</reference>
<sequence length="105" mass="11597">MIASFWCYVARLANDSVQPDPLSVSPGENSVRTFANGREMVWRASLAVFHRVPVSCRSQPLRRPPIWAMVAAAPWCRTRHSGARSAPSCCVVQAVTFAAPWTSPR</sequence>
<comment type="caution">
    <text evidence="1">The sequence shown here is derived from an EMBL/GenBank/DDBJ whole genome shotgun (WGS) entry which is preliminary data.</text>
</comment>
<dbReference type="Proteomes" id="UP000623467">
    <property type="component" value="Unassembled WGS sequence"/>
</dbReference>
<dbReference type="AlphaFoldDB" id="A0A8H7DNR0"/>
<evidence type="ECO:0000313" key="2">
    <source>
        <dbReference type="Proteomes" id="UP000623467"/>
    </source>
</evidence>
<organism evidence="1 2">
    <name type="scientific">Mycena sanguinolenta</name>
    <dbReference type="NCBI Taxonomy" id="230812"/>
    <lineage>
        <taxon>Eukaryota</taxon>
        <taxon>Fungi</taxon>
        <taxon>Dikarya</taxon>
        <taxon>Basidiomycota</taxon>
        <taxon>Agaricomycotina</taxon>
        <taxon>Agaricomycetes</taxon>
        <taxon>Agaricomycetidae</taxon>
        <taxon>Agaricales</taxon>
        <taxon>Marasmiineae</taxon>
        <taxon>Mycenaceae</taxon>
        <taxon>Mycena</taxon>
    </lineage>
</organism>
<name>A0A8H7DNR0_9AGAR</name>
<proteinExistence type="predicted"/>
<gene>
    <name evidence="1" type="ORF">MSAN_00212800</name>
</gene>
<dbReference type="EMBL" id="JACAZH010000001">
    <property type="protein sequence ID" value="KAF7377891.1"/>
    <property type="molecule type" value="Genomic_DNA"/>
</dbReference>
<evidence type="ECO:0000313" key="1">
    <source>
        <dbReference type="EMBL" id="KAF7377891.1"/>
    </source>
</evidence>